<proteinExistence type="predicted"/>
<accession>A0ABN9S803</accession>
<feature type="compositionally biased region" description="Polar residues" evidence="1">
    <location>
        <begin position="1"/>
        <end position="10"/>
    </location>
</feature>
<reference evidence="2" key="1">
    <citation type="submission" date="2023-10" db="EMBL/GenBank/DDBJ databases">
        <authorList>
            <person name="Chen Y."/>
            <person name="Shah S."/>
            <person name="Dougan E. K."/>
            <person name="Thang M."/>
            <person name="Chan C."/>
        </authorList>
    </citation>
    <scope>NUCLEOTIDE SEQUENCE [LARGE SCALE GENOMIC DNA]</scope>
</reference>
<sequence length="135" mass="15014">MTGERSTNNFGRRGAYEEEKREEEEEEEEEKEKEEETVPSLREGRGLAAFPGPASQRRAEISGNRLTIFLVRAHVAAPGDPWTRSTSADAQPTPQGRSRSTPRGRRGAPHTAQEAPNRGKIVPRRSRRSPDGPRG</sequence>
<protein>
    <submittedName>
        <fullName evidence="2">Uncharacterized protein</fullName>
    </submittedName>
</protein>
<feature type="region of interest" description="Disordered" evidence="1">
    <location>
        <begin position="1"/>
        <end position="58"/>
    </location>
</feature>
<feature type="compositionally biased region" description="Acidic residues" evidence="1">
    <location>
        <begin position="20"/>
        <end position="37"/>
    </location>
</feature>
<keyword evidence="3" id="KW-1185">Reference proteome</keyword>
<evidence type="ECO:0000313" key="3">
    <source>
        <dbReference type="Proteomes" id="UP001189429"/>
    </source>
</evidence>
<comment type="caution">
    <text evidence="2">The sequence shown here is derived from an EMBL/GenBank/DDBJ whole genome shotgun (WGS) entry which is preliminary data.</text>
</comment>
<dbReference type="Proteomes" id="UP001189429">
    <property type="component" value="Unassembled WGS sequence"/>
</dbReference>
<organism evidence="2 3">
    <name type="scientific">Prorocentrum cordatum</name>
    <dbReference type="NCBI Taxonomy" id="2364126"/>
    <lineage>
        <taxon>Eukaryota</taxon>
        <taxon>Sar</taxon>
        <taxon>Alveolata</taxon>
        <taxon>Dinophyceae</taxon>
        <taxon>Prorocentrales</taxon>
        <taxon>Prorocentraceae</taxon>
        <taxon>Prorocentrum</taxon>
    </lineage>
</organism>
<name>A0ABN9S803_9DINO</name>
<feature type="compositionally biased region" description="Polar residues" evidence="1">
    <location>
        <begin position="83"/>
        <end position="95"/>
    </location>
</feature>
<evidence type="ECO:0000256" key="1">
    <source>
        <dbReference type="SAM" id="MobiDB-lite"/>
    </source>
</evidence>
<gene>
    <name evidence="2" type="ORF">PCOR1329_LOCUS27372</name>
</gene>
<dbReference type="EMBL" id="CAUYUJ010009902">
    <property type="protein sequence ID" value="CAK0827992.1"/>
    <property type="molecule type" value="Genomic_DNA"/>
</dbReference>
<evidence type="ECO:0000313" key="2">
    <source>
        <dbReference type="EMBL" id="CAK0827992.1"/>
    </source>
</evidence>
<feature type="region of interest" description="Disordered" evidence="1">
    <location>
        <begin position="77"/>
        <end position="135"/>
    </location>
</feature>